<accession>A0A937CM11</accession>
<feature type="chain" id="PRO_5037658053" evidence="1">
    <location>
        <begin position="28"/>
        <end position="475"/>
    </location>
</feature>
<dbReference type="AlphaFoldDB" id="A0A937CM11"/>
<organism evidence="2 3">
    <name type="scientific">Rhizobium setariae</name>
    <dbReference type="NCBI Taxonomy" id="2801340"/>
    <lineage>
        <taxon>Bacteria</taxon>
        <taxon>Pseudomonadati</taxon>
        <taxon>Pseudomonadota</taxon>
        <taxon>Alphaproteobacteria</taxon>
        <taxon>Hyphomicrobiales</taxon>
        <taxon>Rhizobiaceae</taxon>
        <taxon>Rhizobium/Agrobacterium group</taxon>
        <taxon>Rhizobium</taxon>
    </lineage>
</organism>
<evidence type="ECO:0000256" key="1">
    <source>
        <dbReference type="SAM" id="SignalP"/>
    </source>
</evidence>
<evidence type="ECO:0000313" key="2">
    <source>
        <dbReference type="EMBL" id="MBL0372246.1"/>
    </source>
</evidence>
<keyword evidence="3" id="KW-1185">Reference proteome</keyword>
<feature type="signal peptide" evidence="1">
    <location>
        <begin position="1"/>
        <end position="27"/>
    </location>
</feature>
<name>A0A937CM11_9HYPH</name>
<dbReference type="EMBL" id="JAEQNC010000004">
    <property type="protein sequence ID" value="MBL0372246.1"/>
    <property type="molecule type" value="Genomic_DNA"/>
</dbReference>
<protein>
    <submittedName>
        <fullName evidence="2">Uncharacterized protein</fullName>
    </submittedName>
</protein>
<keyword evidence="1" id="KW-0732">Signal</keyword>
<gene>
    <name evidence="2" type="ORF">JJB09_09405</name>
</gene>
<comment type="caution">
    <text evidence="2">The sequence shown here is derived from an EMBL/GenBank/DDBJ whole genome shotgun (WGS) entry which is preliminary data.</text>
</comment>
<dbReference type="Proteomes" id="UP000633219">
    <property type="component" value="Unassembled WGS sequence"/>
</dbReference>
<proteinExistence type="predicted"/>
<evidence type="ECO:0000313" key="3">
    <source>
        <dbReference type="Proteomes" id="UP000633219"/>
    </source>
</evidence>
<sequence>MLKRIALACAGFGMVMLVIHLWSGDSAASAETGGLFPAPDHESSSISLAKDRDGTSHMAFTGYDGKTKDQVFYGVCKAADCGTSGDNWQKALIELPGAMKVQLAVTPEGKPRIYVVSRTAPGRAFYNRTYSYGECDEDCADAGNWKFTEIAASGDNLLSEVLTLRIPDRTFVLDAKGRPRFVYTDANYSIEPDHYGAFVMSCDTDCLDKANWAEVDLAVHRSEGYATESFGKPVLAVAENGAMGLVANVYAFEEDGTELKDGLYFYGCEKDCTDKASWTRTFVVNQGSGSFPSPTWDLAFTSDGQPRLALFFGDGTDSPELSHQLLYAWCKSDCGKEDSWSANAVNPGKGVGEGTDLALDAEGRPHIAMITANNQIALASCKADCETDKPDWRASLAEEMAVPQKERPQALPFHCDGEVWDGLMPSLSLGKDAAMIGYDIIVEARCLYKDFDEPLPSATFHEIFRGSRVVNFPLN</sequence>
<dbReference type="RefSeq" id="WP_201656563.1">
    <property type="nucleotide sequence ID" value="NZ_JAEQNC010000004.1"/>
</dbReference>
<reference evidence="2" key="1">
    <citation type="submission" date="2021-01" db="EMBL/GenBank/DDBJ databases">
        <title>Rhizobium sp. strain KVB221 16S ribosomal RNA gene Genome sequencing and assembly.</title>
        <authorList>
            <person name="Kang M."/>
        </authorList>
    </citation>
    <scope>NUCLEOTIDE SEQUENCE</scope>
    <source>
        <strain evidence="2">KVB221</strain>
    </source>
</reference>